<dbReference type="InterPro" id="IPR011050">
    <property type="entry name" value="Pectin_lyase_fold/virulence"/>
</dbReference>
<dbReference type="Gene3D" id="3.10.105.10">
    <property type="entry name" value="Dipeptide-binding Protein, Domain 3"/>
    <property type="match status" value="1"/>
</dbReference>
<dbReference type="Pfam" id="PF05048">
    <property type="entry name" value="NosD"/>
    <property type="match status" value="2"/>
</dbReference>
<dbReference type="OrthoDB" id="101476at2157"/>
<evidence type="ECO:0000256" key="1">
    <source>
        <dbReference type="ARBA" id="ARBA00004906"/>
    </source>
</evidence>
<dbReference type="Gene3D" id="2.160.20.10">
    <property type="entry name" value="Single-stranded right-handed beta-helix, Pectin lyase-like"/>
    <property type="match status" value="8"/>
</dbReference>
<proteinExistence type="predicted"/>
<dbReference type="PROSITE" id="PS50853">
    <property type="entry name" value="FN3"/>
    <property type="match status" value="1"/>
</dbReference>
<evidence type="ECO:0000256" key="3">
    <source>
        <dbReference type="ARBA" id="ARBA00022786"/>
    </source>
</evidence>
<dbReference type="eggNOG" id="arCOG01672">
    <property type="taxonomic scope" value="Archaea"/>
</dbReference>
<dbReference type="InterPro" id="IPR003961">
    <property type="entry name" value="FN3_dom"/>
</dbReference>
<dbReference type="SUPFAM" id="SSF51126">
    <property type="entry name" value="Pectin lyase-like"/>
    <property type="match status" value="8"/>
</dbReference>
<protein>
    <submittedName>
        <fullName evidence="5">Putative solute binding protein</fullName>
    </submittedName>
</protein>
<dbReference type="SUPFAM" id="SSF49344">
    <property type="entry name" value="CBD9-like"/>
    <property type="match status" value="1"/>
</dbReference>
<dbReference type="InterPro" id="IPR007742">
    <property type="entry name" value="NosD_dom"/>
</dbReference>
<dbReference type="SMART" id="SM00722">
    <property type="entry name" value="CASH"/>
    <property type="match status" value="7"/>
</dbReference>
<dbReference type="SMART" id="SM00060">
    <property type="entry name" value="FN3"/>
    <property type="match status" value="2"/>
</dbReference>
<dbReference type="eggNOG" id="arCOG02545">
    <property type="taxonomic scope" value="Archaea"/>
</dbReference>
<dbReference type="eggNOG" id="arCOG02499">
    <property type="taxonomic scope" value="Archaea"/>
</dbReference>
<dbReference type="SUPFAM" id="SSF49265">
    <property type="entry name" value="Fibronectin type III"/>
    <property type="match status" value="1"/>
</dbReference>
<dbReference type="InterPro" id="IPR022441">
    <property type="entry name" value="Para_beta_helix_rpt-2"/>
</dbReference>
<dbReference type="eggNOG" id="arCOG03439">
    <property type="taxonomic scope" value="Archaea"/>
</dbReference>
<dbReference type="NCBIfam" id="TIGR03804">
    <property type="entry name" value="para_beta_helix"/>
    <property type="match status" value="8"/>
</dbReference>
<sequence>MKKLVSLLLVAIALFAIFPPMAFVSANSPSWNHSPVVINGDSELASSDVVLGGNGTEENPYIIANWVINASGSQAGIEIRNVRAHFVIRNVTVFGSYYGIYLENVSNFVIEFSDLGNVTNDGVRVENSSRGLIVNNYFHDSGAGVVLTNFTGLGASSNIVVSNNTFENIVWYGVLLEKGLHANNTVSGNVMRNMAYGVYLRYGPEGNRILNNIIYNVNYSGIALTASHMNVVSENEVFSGRYGIQLNENASNNVLVGNYLHDTSSFGVYMWSAGSGNRILNNTIFNVTSGGVYLGYTPETEIAYNRISLVNNRGYGIGVGWGNYTVIHDNSIANATSQGVYVHDTFGGAIYGNQITNNGGEGILLVRNVFEMAVENNTLIGNQFGIYLRDNVSNVTVAGNFLDGNLYSGISLNRADKNNVSNNEIHNVLRGDGVYVWNSTLNVVTGNRIVNTGEDGIQLQFSPGNLLAGNYVEHGNILTSQGISVYESPGTVAVNNTVTKVNNGIYLFSKSHNSRIERNVVYGVGAGVVAIDSVNVSISGNAISDLLRQGLVVQNLTNFTVQSNRFLNATYNGVEVYSSSNGRLLSNVFANSSGGSLQADNSTGLVIAGNRMENTNVGVALRYGVHDSIVEDNVMVGNVKGFWLWEVYNNTFVNNTVVNSSWTGIYMYNSTGNVFYLNVFKNDQNVIADNSLAIWHSPQQISYDYVNGTIIVPGSQFTNYLGNYWSDYYGSDANGDGVGDVPYIIDSENRDDYPLGFFSNVTVLPPITIEGNEGFSAYDWLISGSGTPNDPYVLENFTVNAGDRWCGILVKDVSASFVIRNVTVLGGVQGILIQNSTNFVIENNTIKNNVYDAIALQDSGNAVIRWNSVDELYSFPFQPTPKTIDGSLEDWGQSSPLATAPDSGLPGANLESLYVSWDSDYLYIALTTRNNESWDVSYGIAIDVDPYTQFGYIGYREQNDAWNRSIGFDSRYGIDYELYGWWSGGKLTFDNGTHEGLQLIKYDVATGSWIYDYQDRFSGYSAAYTGDSTTGLKTLEVRIPWEALGGRQGDIAIIAWIAGGSGSSAVSSVPWTGAVSDSSDEWTDSDVLSNLAMLYVGPSASGVHLWNSYNVTISDNTLRNVEYGVPLTNSRSITVVSNSIEGAFRRGVALWGTVDSKVLKNTISGIGLGIEGQGALNSVIENNTLVGVVLEGIGLYNSTGSVVRFNTLGIEKGSAIHVSYTKNVSVVDNTISYSGREGIFLWNVNSSLLANNTVFNSTGSGVYVGRSHDNLFAGNLINGSTNGNGFYVSDSPNNTFMGNFIYNTYRDVIYLQYSPNNTVENCYLNHGNSSYYQVITAYLSPGLRILNSTITGANNGILLIKSNLSVILGNKVFGNGAGVAVEDSFDVVLGGNSFANNSRQALVVVNSGNLTIRDSFAVGSGYNAFELYNVTGASVFRNYFRDNNGAFQADGSSGLHVFDNVMDETAVGVVLRHGTRNSLVENNVIANNVKGFWLWEVYNNTFVNNTVVNSSWTGVYMYNSTGNVFYLNRFNNSQNVIMENSTARWYSPEQISYDYVNGTIIVPGSQFTNYLGNYWSDYAGADLNGDGIGDVPYTVAGDSTDEYPLVAPSTPVVFTGVPLVLNNGTVTLRGFLVDLGGALTEVWFEYGPVGANTTLQTEHRFVNSTGPFEFQLNGLSIGSRYYVRAVAKNPVNTSLGNDVIFTVLTPNPSLGPVPERVLIGGYANATDLLYAVSKGDVDFGYQTYSVSRIPEYVLSNVSLVPNSLEYFDILFNPVHDPGSRYIITVNGTPYFNPFAVREIRFAINWLINRDYFIRTALLGMGDEMFTPFADWLDFYSKDVAPIPTILGMSPDGNEAKALIMINDAMNAAAQEVAEEGHTLELVNGTWYFDGRPVEVTGLIRVEDERNVLGNYLADLLEKAGFRVVRKEVTRSEASYLVYSTDPRSYGWSYYTEGWLGSGGGLWTVYFMYSSHGYAPALGGWKWSPENTERSTVGDVLSAIGDGNVTAGATSLNLQYYTGTRLEGILNWTTDEIGALLNNGYVDLDGDGTADVFLSDESQKDDLIKLGTALGVYESFRVYVSRVTNVFPVNPSRLYDYATSPRSGLNGLSIITANTTDGTVSVGLYTGSYYPGSNPLLGAPANPNIYDSYATYGGGLLRSLVFSNYCSPVSAEYNVSVPANALVWDDLTNTWKPVGNTSTVPVKLTLSCTLGTWHDGERMTLADYIASMSFAWEITYSQDGFSLYPANKYYVGVLDKIKAVEFKQVNDTTVQIVMYQNNVPIPGQELDSLALLVPYPLAPWQIYYAVEELIRKPPYNEHKLDLEDFDQLNPQHSQDLLRELESLARTAPIPEYLEPYVSKEEAEERYASTSAFILEHGHSLVGNGPFVVEGYDPDASQLRLIAFRNPGYPYTKEYFLDQYSGDEVNPIILKANLSSSVVDVGNSTTISFYCTDDHTLRAVNLTIVLPNGTSFTTNLGDSPGFYSYDYTVPYVGKYTAVITVVDSSGNVGETSLVFYGQRTIVENVVVTNETSNVTVGGGDLELTMDVNESATTGALLTVNATVTADESVLNEENATSLVVASPSNDTNETALAPVKYIKVSVESNNTTQNVVEKYTLKVRYNESELGTIDESTLSLYYWNGSTWVRVADYVNSTIPNGPFVYDAGVNTEENYVWAVVNHFSLYAIGGLSVPRITITSPENGTVIPANDTVNVTVTWVGADKLGIDHYEVRVNNGTWVNVGLLTSYTLENLSFGTYVIEVKAVNVGGISNTTGIVVNVVKYSRENMRRARIINRFRNKYNHQRELFEKLYGEAKELRVPDILLEGPLSLARLAEHDYERAIRLGYSVDALSHMIQAYIEIKIATTQLRTLVALYKHWG</sequence>
<dbReference type="CDD" id="cd00241">
    <property type="entry name" value="DOMON_like"/>
    <property type="match status" value="1"/>
</dbReference>
<dbReference type="Pfam" id="PF13229">
    <property type="entry name" value="Beta_helix"/>
    <property type="match status" value="5"/>
</dbReference>
<dbReference type="InterPro" id="IPR013783">
    <property type="entry name" value="Ig-like_fold"/>
</dbReference>
<evidence type="ECO:0000256" key="2">
    <source>
        <dbReference type="ARBA" id="ARBA00022737"/>
    </source>
</evidence>
<dbReference type="InterPro" id="IPR039448">
    <property type="entry name" value="Beta_helix"/>
</dbReference>
<name>W8PMZ9_9EURY</name>
<evidence type="ECO:0000313" key="5">
    <source>
        <dbReference type="EMBL" id="AHL23414.1"/>
    </source>
</evidence>
<dbReference type="InterPro" id="IPR012334">
    <property type="entry name" value="Pectin_lyas_fold"/>
</dbReference>
<dbReference type="Proteomes" id="UP000019434">
    <property type="component" value="Chromosome"/>
</dbReference>
<keyword evidence="6" id="KW-1185">Reference proteome</keyword>
<keyword evidence="3" id="KW-0833">Ubl conjugation pathway</keyword>
<organism evidence="5 6">
    <name type="scientific">Thermococcus nautili</name>
    <dbReference type="NCBI Taxonomy" id="195522"/>
    <lineage>
        <taxon>Archaea</taxon>
        <taxon>Methanobacteriati</taxon>
        <taxon>Methanobacteriota</taxon>
        <taxon>Thermococci</taxon>
        <taxon>Thermococcales</taxon>
        <taxon>Thermococcaceae</taxon>
        <taxon>Thermococcus</taxon>
    </lineage>
</organism>
<dbReference type="InterPro" id="IPR051550">
    <property type="entry name" value="SCF-Subunits/Alg-Epimerases"/>
</dbReference>
<dbReference type="STRING" id="195522.BD01_1811"/>
<evidence type="ECO:0000259" key="4">
    <source>
        <dbReference type="PROSITE" id="PS50853"/>
    </source>
</evidence>
<dbReference type="PANTHER" id="PTHR22990">
    <property type="entry name" value="F-BOX ONLY PROTEIN"/>
    <property type="match status" value="1"/>
</dbReference>
<feature type="domain" description="Fibronectin type-III" evidence="4">
    <location>
        <begin position="1607"/>
        <end position="1708"/>
    </location>
</feature>
<dbReference type="EMBL" id="CP007264">
    <property type="protein sequence ID" value="AHL23414.1"/>
    <property type="molecule type" value="Genomic_DNA"/>
</dbReference>
<reference evidence="5 6" key="1">
    <citation type="submission" date="2014-02" db="EMBL/GenBank/DDBJ databases">
        <title>Genome Sequence of an Hyperthermophilic Archaeon, Thermococcus nautili 30-1, producing viral vesicles.</title>
        <authorList>
            <person name="Oberto J."/>
            <person name="Gaudin M."/>
            <person name="Cossu M."/>
            <person name="Gorlas A."/>
            <person name="Slesarev A."/>
            <person name="Marguet E."/>
            <person name="Forterre P."/>
        </authorList>
    </citation>
    <scope>NUCLEOTIDE SEQUENCE [LARGE SCALE GENOMIC DNA]</scope>
    <source>
        <strain evidence="5 6">30-1</strain>
    </source>
</reference>
<comment type="pathway">
    <text evidence="1">Protein modification; protein ubiquitination.</text>
</comment>
<dbReference type="RefSeq" id="WP_042692082.1">
    <property type="nucleotide sequence ID" value="NZ_CP007264.1"/>
</dbReference>
<dbReference type="GeneID" id="24958216"/>
<dbReference type="eggNOG" id="arCOG07086">
    <property type="taxonomic scope" value="Archaea"/>
</dbReference>
<evidence type="ECO:0000313" key="6">
    <source>
        <dbReference type="Proteomes" id="UP000019434"/>
    </source>
</evidence>
<dbReference type="Gene3D" id="2.60.40.10">
    <property type="entry name" value="Immunoglobulins"/>
    <property type="match status" value="1"/>
</dbReference>
<dbReference type="InterPro" id="IPR036116">
    <property type="entry name" value="FN3_sf"/>
</dbReference>
<keyword evidence="2" id="KW-0677">Repeat</keyword>
<dbReference type="PANTHER" id="PTHR22990:SF15">
    <property type="entry name" value="F-BOX ONLY PROTEIN 10"/>
    <property type="match status" value="1"/>
</dbReference>
<dbReference type="eggNOG" id="arCOG02554">
    <property type="taxonomic scope" value="Archaea"/>
</dbReference>
<dbReference type="eggNOG" id="arCOG02497">
    <property type="taxonomic scope" value="Archaea"/>
</dbReference>
<dbReference type="KEGG" id="tnu:BD01_1811"/>
<dbReference type="CDD" id="cd00063">
    <property type="entry name" value="FN3"/>
    <property type="match status" value="1"/>
</dbReference>
<dbReference type="HOGENOM" id="CLU_226563_0_0_2"/>
<gene>
    <name evidence="5" type="ORF">BD01_1811</name>
</gene>
<dbReference type="InterPro" id="IPR006633">
    <property type="entry name" value="Carb-bd_sugar_hydrolysis-dom"/>
</dbReference>
<dbReference type="SMART" id="SM00710">
    <property type="entry name" value="PbH1"/>
    <property type="match status" value="42"/>
</dbReference>
<dbReference type="InterPro" id="IPR006626">
    <property type="entry name" value="PbH1"/>
</dbReference>
<accession>W8PMZ9</accession>
<dbReference type="SUPFAM" id="SSF53850">
    <property type="entry name" value="Periplasmic binding protein-like II"/>
    <property type="match status" value="2"/>
</dbReference>